<comment type="caution">
    <text evidence="1">The sequence shown here is derived from an EMBL/GenBank/DDBJ whole genome shotgun (WGS) entry which is preliminary data.</text>
</comment>
<dbReference type="GO" id="GO:0016787">
    <property type="term" value="F:hydrolase activity"/>
    <property type="evidence" value="ECO:0007669"/>
    <property type="project" value="UniProtKB-KW"/>
</dbReference>
<dbReference type="AlphaFoldDB" id="A0AAE3DUU1"/>
<dbReference type="SUPFAM" id="SSF52266">
    <property type="entry name" value="SGNH hydrolase"/>
    <property type="match status" value="1"/>
</dbReference>
<reference evidence="1 2" key="1">
    <citation type="submission" date="2021-10" db="EMBL/GenBank/DDBJ databases">
        <title>Anaerobic single-cell dispensing facilitates the cultivation of human gut bacteria.</title>
        <authorList>
            <person name="Afrizal A."/>
        </authorList>
    </citation>
    <scope>NUCLEOTIDE SEQUENCE [LARGE SCALE GENOMIC DNA]</scope>
    <source>
        <strain evidence="1 2">CLA-AA-H277</strain>
    </source>
</reference>
<protein>
    <submittedName>
        <fullName evidence="1">SGNH/GDSL hydrolase family protein</fullName>
    </submittedName>
</protein>
<dbReference type="Gene3D" id="3.40.50.1110">
    <property type="entry name" value="SGNH hydrolase"/>
    <property type="match status" value="1"/>
</dbReference>
<proteinExistence type="predicted"/>
<dbReference type="RefSeq" id="WP_227615931.1">
    <property type="nucleotide sequence ID" value="NZ_JAJEPR010000031.1"/>
</dbReference>
<dbReference type="CDD" id="cd00229">
    <property type="entry name" value="SGNH_hydrolase"/>
    <property type="match status" value="1"/>
</dbReference>
<dbReference type="EMBL" id="JAJEPR010000031">
    <property type="protein sequence ID" value="MCC2190900.1"/>
    <property type="molecule type" value="Genomic_DNA"/>
</dbReference>
<name>A0AAE3DUU1_9FIRM</name>
<dbReference type="InterPro" id="IPR036514">
    <property type="entry name" value="SGNH_hydro_sf"/>
</dbReference>
<evidence type="ECO:0000313" key="2">
    <source>
        <dbReference type="Proteomes" id="UP001197875"/>
    </source>
</evidence>
<keyword evidence="2" id="KW-1185">Reference proteome</keyword>
<dbReference type="Proteomes" id="UP001197875">
    <property type="component" value="Unassembled WGS sequence"/>
</dbReference>
<accession>A0AAE3DUU1</accession>
<gene>
    <name evidence="1" type="ORF">LKD71_14005</name>
</gene>
<keyword evidence="1" id="KW-0378">Hydrolase</keyword>
<organism evidence="1 2">
    <name type="scientific">Fusicatenibacter faecihominis</name>
    <dbReference type="NCBI Taxonomy" id="2881276"/>
    <lineage>
        <taxon>Bacteria</taxon>
        <taxon>Bacillati</taxon>
        <taxon>Bacillota</taxon>
        <taxon>Clostridia</taxon>
        <taxon>Lachnospirales</taxon>
        <taxon>Lachnospiraceae</taxon>
        <taxon>Fusicatenibacter</taxon>
    </lineage>
</organism>
<sequence length="184" mass="21402">MEEKRTLRILFIGNSHTYFNDMPAMVAEKARKAGFDCEVTMIAHGGWYLEQHVQEPDVRFNILYGHYDYVVLQEFSHPFGPEEKFFGAVRTLNQWIREAKSKPVIYMTWARKEEQEVQPRMTAANKQIAEEIGALLAPVGENWWSYREAHPETEMYYEDGAHASAEGSAFAADYIWKSIEEDLK</sequence>
<evidence type="ECO:0000313" key="1">
    <source>
        <dbReference type="EMBL" id="MCC2190900.1"/>
    </source>
</evidence>